<dbReference type="Proteomes" id="UP001223144">
    <property type="component" value="Unassembled WGS sequence"/>
</dbReference>
<dbReference type="RefSeq" id="WP_279933092.1">
    <property type="nucleotide sequence ID" value="NZ_JARWBG010000081.1"/>
</dbReference>
<evidence type="ECO:0000313" key="2">
    <source>
        <dbReference type="EMBL" id="MDH2393751.1"/>
    </source>
</evidence>
<protein>
    <submittedName>
        <fullName evidence="2">Uncharacterized protein</fullName>
    </submittedName>
</protein>
<proteinExistence type="predicted"/>
<gene>
    <name evidence="2" type="ORF">QCN29_34325</name>
</gene>
<evidence type="ECO:0000256" key="1">
    <source>
        <dbReference type="SAM" id="MobiDB-lite"/>
    </source>
</evidence>
<keyword evidence="3" id="KW-1185">Reference proteome</keyword>
<evidence type="ECO:0000313" key="3">
    <source>
        <dbReference type="Proteomes" id="UP001223144"/>
    </source>
</evidence>
<organism evidence="2 3">
    <name type="scientific">Streptomyces chengmaiensis</name>
    <dbReference type="NCBI Taxonomy" id="3040919"/>
    <lineage>
        <taxon>Bacteria</taxon>
        <taxon>Bacillati</taxon>
        <taxon>Actinomycetota</taxon>
        <taxon>Actinomycetes</taxon>
        <taxon>Kitasatosporales</taxon>
        <taxon>Streptomycetaceae</taxon>
        <taxon>Streptomyces</taxon>
    </lineage>
</organism>
<name>A0ABT6HZG9_9ACTN</name>
<sequence>MSTHHAPEPHVGIQPNGASTPNEDAAAAGCAKHGRLTPAEAAVVIAVVCAVTSLSAAQRPVPAVLVGLCAAAAALLVRLPATCLLGRCAGGQG</sequence>
<reference evidence="2 3" key="1">
    <citation type="submission" date="2023-04" db="EMBL/GenBank/DDBJ databases">
        <title>Streptomyces chengmaiensis sp. nov. isolated from the stem of mangrove plant in Hainan.</title>
        <authorList>
            <person name="Huang X."/>
            <person name="Zhou S."/>
            <person name="Chu X."/>
            <person name="Xie Y."/>
            <person name="Lin Y."/>
        </authorList>
    </citation>
    <scope>NUCLEOTIDE SEQUENCE [LARGE SCALE GENOMIC DNA]</scope>
    <source>
        <strain evidence="2 3">HNM0663</strain>
    </source>
</reference>
<feature type="region of interest" description="Disordered" evidence="1">
    <location>
        <begin position="1"/>
        <end position="25"/>
    </location>
</feature>
<dbReference type="EMBL" id="JARWBG010000081">
    <property type="protein sequence ID" value="MDH2393751.1"/>
    <property type="molecule type" value="Genomic_DNA"/>
</dbReference>
<accession>A0ABT6HZG9</accession>
<comment type="caution">
    <text evidence="2">The sequence shown here is derived from an EMBL/GenBank/DDBJ whole genome shotgun (WGS) entry which is preliminary data.</text>
</comment>